<feature type="DNA-binding region" description="Homeobox" evidence="5">
    <location>
        <begin position="24"/>
        <end position="83"/>
    </location>
</feature>
<keyword evidence="10" id="KW-1185">Reference proteome</keyword>
<feature type="domain" description="Homeobox" evidence="8">
    <location>
        <begin position="22"/>
        <end position="82"/>
    </location>
</feature>
<dbReference type="CDD" id="cd00086">
    <property type="entry name" value="homeodomain"/>
    <property type="match status" value="1"/>
</dbReference>
<sequence length="527" mass="59330">MISACAVYSVGELQTEEDKVSLHLNKKRTVKTPSQVMALENFYKEDRFPSDEMKEKLAVQIGLTQKQIASWFCHRRLKDKRRDDSYANGQHDHSSGVIQDHVSGLRQDSSGSIKQGDYRYIDPRVVESRRIFGQWFPVTDLTYEHRCHQNPYDVQMEDTSSESGLSLHDQLFSETGNPYDMCHSAKLTKNGAIVHTNPSSKSMGYKPSGYLKVKGVSENHVIIAVKRQLGRHYREDGPVLSIQFDPLPPGAFEFPSSHPLNAELISVRGSQQDCYPDISGVMKQPKPKIINEVHNTMVSSQDSCMKGENFNIVHGSESQGWKSHHEPKHKPSFSCSNPFPRQDPPVDIYKVYADKPAVNDCQRSRMSSKLAVGRMVSDSFSNYPVFYSEKITNEQESPGSHDNETHTYIAPKSLPKTSNLISACSESLGADRVKFVRTAKVENVGGEWNLRKDYPVRIKVDATNELRVTKQVDIEFCQQDFVANAFHARLHVSKNPSKGSSMDVPSSLSEDEIAETSLSSRIDYAYG</sequence>
<reference evidence="9" key="1">
    <citation type="submission" date="2019-09" db="EMBL/GenBank/DDBJ databases">
        <title>Draft genome information of white flower Hibiscus syriacus.</title>
        <authorList>
            <person name="Kim Y.-M."/>
        </authorList>
    </citation>
    <scope>NUCLEOTIDE SEQUENCE [LARGE SCALE GENOMIC DNA]</scope>
    <source>
        <strain evidence="9">YM2019G1</strain>
    </source>
</reference>
<evidence type="ECO:0000256" key="6">
    <source>
        <dbReference type="RuleBase" id="RU000682"/>
    </source>
</evidence>
<dbReference type="Pfam" id="PF00046">
    <property type="entry name" value="Homeodomain"/>
    <property type="match status" value="1"/>
</dbReference>
<dbReference type="InterPro" id="IPR001356">
    <property type="entry name" value="HD"/>
</dbReference>
<dbReference type="InterPro" id="IPR017970">
    <property type="entry name" value="Homeobox_CS"/>
</dbReference>
<dbReference type="GO" id="GO:0000981">
    <property type="term" value="F:DNA-binding transcription factor activity, RNA polymerase II-specific"/>
    <property type="evidence" value="ECO:0007669"/>
    <property type="project" value="InterPro"/>
</dbReference>
<dbReference type="GO" id="GO:0005634">
    <property type="term" value="C:nucleus"/>
    <property type="evidence" value="ECO:0007669"/>
    <property type="project" value="UniProtKB-SubCell"/>
</dbReference>
<evidence type="ECO:0000313" key="10">
    <source>
        <dbReference type="Proteomes" id="UP000436088"/>
    </source>
</evidence>
<evidence type="ECO:0000256" key="2">
    <source>
        <dbReference type="ARBA" id="ARBA00023125"/>
    </source>
</evidence>
<dbReference type="GO" id="GO:0003677">
    <property type="term" value="F:DNA binding"/>
    <property type="evidence" value="ECO:0007669"/>
    <property type="project" value="UniProtKB-UniRule"/>
</dbReference>
<keyword evidence="3 5" id="KW-0371">Homeobox</keyword>
<accession>A0A6A2ZHD5</accession>
<protein>
    <submittedName>
        <fullName evidence="9">Homeodomain-like superfamily protein, putative isoform 3</fullName>
    </submittedName>
</protein>
<keyword evidence="2 5" id="KW-0238">DNA-binding</keyword>
<dbReference type="Proteomes" id="UP000436088">
    <property type="component" value="Unassembled WGS sequence"/>
</dbReference>
<feature type="region of interest" description="Disordered" evidence="7">
    <location>
        <begin position="318"/>
        <end position="337"/>
    </location>
</feature>
<dbReference type="PANTHER" id="PTHR47713:SF2">
    <property type="entry name" value="HOMEODOMAIN-LIKE SUPERFAMILY PROTEIN"/>
    <property type="match status" value="1"/>
</dbReference>
<keyword evidence="4 5" id="KW-0539">Nucleus</keyword>
<evidence type="ECO:0000256" key="5">
    <source>
        <dbReference type="PROSITE-ProRule" id="PRU00108"/>
    </source>
</evidence>
<proteinExistence type="predicted"/>
<dbReference type="Gene3D" id="1.10.10.60">
    <property type="entry name" value="Homeodomain-like"/>
    <property type="match status" value="1"/>
</dbReference>
<evidence type="ECO:0000259" key="8">
    <source>
        <dbReference type="PROSITE" id="PS50071"/>
    </source>
</evidence>
<dbReference type="PANTHER" id="PTHR47713">
    <property type="entry name" value="HOMEODOMAIN-LIKE SUPERFAMILY PROTEIN"/>
    <property type="match status" value="1"/>
</dbReference>
<dbReference type="AlphaFoldDB" id="A0A6A2ZHD5"/>
<gene>
    <name evidence="9" type="ORF">F3Y22_tig00110893pilonHSYRG00915</name>
</gene>
<evidence type="ECO:0000256" key="7">
    <source>
        <dbReference type="SAM" id="MobiDB-lite"/>
    </source>
</evidence>
<dbReference type="PROSITE" id="PS50071">
    <property type="entry name" value="HOMEOBOX_2"/>
    <property type="match status" value="1"/>
</dbReference>
<dbReference type="PROSITE" id="PS00027">
    <property type="entry name" value="HOMEOBOX_1"/>
    <property type="match status" value="1"/>
</dbReference>
<comment type="caution">
    <text evidence="9">The sequence shown here is derived from an EMBL/GenBank/DDBJ whole genome shotgun (WGS) entry which is preliminary data.</text>
</comment>
<name>A0A6A2ZHD5_HIBSY</name>
<dbReference type="SMART" id="SM00389">
    <property type="entry name" value="HOX"/>
    <property type="match status" value="1"/>
</dbReference>
<evidence type="ECO:0000256" key="1">
    <source>
        <dbReference type="ARBA" id="ARBA00004123"/>
    </source>
</evidence>
<dbReference type="InterPro" id="IPR009057">
    <property type="entry name" value="Homeodomain-like_sf"/>
</dbReference>
<organism evidence="9 10">
    <name type="scientific">Hibiscus syriacus</name>
    <name type="common">Rose of Sharon</name>
    <dbReference type="NCBI Taxonomy" id="106335"/>
    <lineage>
        <taxon>Eukaryota</taxon>
        <taxon>Viridiplantae</taxon>
        <taxon>Streptophyta</taxon>
        <taxon>Embryophyta</taxon>
        <taxon>Tracheophyta</taxon>
        <taxon>Spermatophyta</taxon>
        <taxon>Magnoliopsida</taxon>
        <taxon>eudicotyledons</taxon>
        <taxon>Gunneridae</taxon>
        <taxon>Pentapetalae</taxon>
        <taxon>rosids</taxon>
        <taxon>malvids</taxon>
        <taxon>Malvales</taxon>
        <taxon>Malvaceae</taxon>
        <taxon>Malvoideae</taxon>
        <taxon>Hibiscus</taxon>
    </lineage>
</organism>
<dbReference type="SUPFAM" id="SSF46689">
    <property type="entry name" value="Homeodomain-like"/>
    <property type="match status" value="1"/>
</dbReference>
<evidence type="ECO:0000256" key="4">
    <source>
        <dbReference type="ARBA" id="ARBA00023242"/>
    </source>
</evidence>
<dbReference type="EMBL" id="VEPZ02001150">
    <property type="protein sequence ID" value="KAE8691010.1"/>
    <property type="molecule type" value="Genomic_DNA"/>
</dbReference>
<evidence type="ECO:0000256" key="3">
    <source>
        <dbReference type="ARBA" id="ARBA00023155"/>
    </source>
</evidence>
<comment type="subcellular location">
    <subcellularLocation>
        <location evidence="1 5 6">Nucleus</location>
    </subcellularLocation>
</comment>
<evidence type="ECO:0000313" key="9">
    <source>
        <dbReference type="EMBL" id="KAE8691010.1"/>
    </source>
</evidence>